<gene>
    <name evidence="1" type="ORF">ECRASSUSDP1_LOCUS20202</name>
</gene>
<protein>
    <submittedName>
        <fullName evidence="1">Uncharacterized protein</fullName>
    </submittedName>
</protein>
<accession>A0AAD2D3H9</accession>
<proteinExistence type="predicted"/>
<dbReference type="EMBL" id="CAMPGE010020570">
    <property type="protein sequence ID" value="CAI2378802.1"/>
    <property type="molecule type" value="Genomic_DNA"/>
</dbReference>
<reference evidence="1" key="1">
    <citation type="submission" date="2023-07" db="EMBL/GenBank/DDBJ databases">
        <authorList>
            <consortium name="AG Swart"/>
            <person name="Singh M."/>
            <person name="Singh A."/>
            <person name="Seah K."/>
            <person name="Emmerich C."/>
        </authorList>
    </citation>
    <scope>NUCLEOTIDE SEQUENCE</scope>
    <source>
        <strain evidence="1">DP1</strain>
    </source>
</reference>
<dbReference type="Proteomes" id="UP001295684">
    <property type="component" value="Unassembled WGS sequence"/>
</dbReference>
<organism evidence="1 2">
    <name type="scientific">Euplotes crassus</name>
    <dbReference type="NCBI Taxonomy" id="5936"/>
    <lineage>
        <taxon>Eukaryota</taxon>
        <taxon>Sar</taxon>
        <taxon>Alveolata</taxon>
        <taxon>Ciliophora</taxon>
        <taxon>Intramacronucleata</taxon>
        <taxon>Spirotrichea</taxon>
        <taxon>Hypotrichia</taxon>
        <taxon>Euplotida</taxon>
        <taxon>Euplotidae</taxon>
        <taxon>Moneuplotes</taxon>
    </lineage>
</organism>
<comment type="caution">
    <text evidence="1">The sequence shown here is derived from an EMBL/GenBank/DDBJ whole genome shotgun (WGS) entry which is preliminary data.</text>
</comment>
<evidence type="ECO:0000313" key="1">
    <source>
        <dbReference type="EMBL" id="CAI2378802.1"/>
    </source>
</evidence>
<dbReference type="AlphaFoldDB" id="A0AAD2D3H9"/>
<name>A0AAD2D3H9_EUPCR</name>
<keyword evidence="2" id="KW-1185">Reference proteome</keyword>
<sequence length="269" mass="30866">MTSSKIYLYPNDEDTAKSLLSCLTSTFEGSGLEPIIRPLNNNNDVIYEFLEPLVNTEEIQKCHLMINLPTDYSLDEVQIEEIIGNLRETLDYERVKEMTKSFVIDFEPVIDYSDEEQVYDKIKNITSLINELVSNFSLPVTLYISPSRFQPEVQNIQARDGFFELAETIKESNGSIQLPLYTDPDPVRIDDIITSKEVLSDLGVKIDYLFGIHHSFSNLSDRIQQIISNNLLDTNYELSFYQLSPRDTEDQILTLHSNYLKVISSITTP</sequence>
<evidence type="ECO:0000313" key="2">
    <source>
        <dbReference type="Proteomes" id="UP001295684"/>
    </source>
</evidence>